<sequence>MKKVIKLIVFVGIAAMSLPGCTDKFEEFNTNPYAPTKGDPSLLLPTMIEQMMYVQQNNSQHIDQMVGTYGGYFTLTNRWGGQNFDTFNVSDDWNKDPYNIAFTNIYSNYFEIESITEADGHFYAIAKLIRAAVMMRVADCYGSIPYSKVRDGQMYVAYDKEEEVYKHIMDDLKYAVGILGSFGNNGKPLAGKDHIYDGDYAKWAKLGNSFIMRAAMRIGDKENFVDAMNSPFGYVKENSDNAMMDCSSQRNPYELASASWGDLCCNATIVDYMNGFKDPRCSKYFTKSKRGKFEGMPAGNASFEKGKVQGYSLPNFGTESSPAPMPVFVAAESQFLIAEAILKNWISGDIASYYENGIRLSFDQWGASGADTYVVDNTSIPNDHSDDLANFSDYDRRTQVKIAFNRQGSFEQQLEQIITQKWIANYPMGLEAWADHRRTGYPEMNKYANNLGNANIDLNIGARRLRYPYTEKNLNKSNYDEAVGWLAGGVDNEATKLFWIK</sequence>
<keyword evidence="2" id="KW-0449">Lipoprotein</keyword>
<protein>
    <submittedName>
        <fullName evidence="2">SusD/RagB family nutrient-binding outer membrane lipoprotein</fullName>
    </submittedName>
</protein>
<dbReference type="Pfam" id="PF12741">
    <property type="entry name" value="SusD-like"/>
    <property type="match status" value="1"/>
</dbReference>
<organism evidence="2 4">
    <name type="scientific">Bacteroides finegoldii</name>
    <dbReference type="NCBI Taxonomy" id="338188"/>
    <lineage>
        <taxon>Bacteria</taxon>
        <taxon>Pseudomonadati</taxon>
        <taxon>Bacteroidota</taxon>
        <taxon>Bacteroidia</taxon>
        <taxon>Bacteroidales</taxon>
        <taxon>Bacteroidaceae</taxon>
        <taxon>Bacteroides</taxon>
    </lineage>
</organism>
<name>A0A7J4YI02_9BACE</name>
<dbReference type="Proteomes" id="UP000440198">
    <property type="component" value="Unassembled WGS sequence"/>
</dbReference>
<feature type="signal peptide" evidence="1">
    <location>
        <begin position="1"/>
        <end position="22"/>
    </location>
</feature>
<dbReference type="AlphaFoldDB" id="A0A7J4YI02"/>
<dbReference type="Gene3D" id="1.25.40.390">
    <property type="match status" value="1"/>
</dbReference>
<reference evidence="4 5" key="1">
    <citation type="journal article" date="2019" name="Nat. Med.">
        <title>A library of human gut bacterial isolates paired with longitudinal multiomics data enables mechanistic microbiome research.</title>
        <authorList>
            <person name="Poyet M."/>
            <person name="Groussin M."/>
            <person name="Gibbons S.M."/>
            <person name="Avila-Pacheco J."/>
            <person name="Jiang X."/>
            <person name="Kearney S.M."/>
            <person name="Perrotta A.R."/>
            <person name="Berdy B."/>
            <person name="Zhao S."/>
            <person name="Lieberman T.D."/>
            <person name="Swanson P.K."/>
            <person name="Smith M."/>
            <person name="Roesemann S."/>
            <person name="Alexander J.E."/>
            <person name="Rich S.A."/>
            <person name="Livny J."/>
            <person name="Vlamakis H."/>
            <person name="Clish C."/>
            <person name="Bullock K."/>
            <person name="Deik A."/>
            <person name="Scott J."/>
            <person name="Pierce K.A."/>
            <person name="Xavier R.J."/>
            <person name="Alm E.J."/>
        </authorList>
    </citation>
    <scope>NUCLEOTIDE SEQUENCE [LARGE SCALE GENOMIC DNA]</scope>
    <source>
        <strain evidence="3 5">BIOML-A2</strain>
        <strain evidence="2 4">BIOML-A6</strain>
    </source>
</reference>
<evidence type="ECO:0000313" key="2">
    <source>
        <dbReference type="EMBL" id="KAA5225793.1"/>
    </source>
</evidence>
<comment type="caution">
    <text evidence="2">The sequence shown here is derived from an EMBL/GenBank/DDBJ whole genome shotgun (WGS) entry which is preliminary data.</text>
</comment>
<feature type="chain" id="PRO_5044658239" evidence="1">
    <location>
        <begin position="23"/>
        <end position="501"/>
    </location>
</feature>
<dbReference type="RefSeq" id="WP_149924211.1">
    <property type="nucleotide sequence ID" value="NZ_JADNEA010000174.1"/>
</dbReference>
<dbReference type="Proteomes" id="UP000421791">
    <property type="component" value="Unassembled WGS sequence"/>
</dbReference>
<dbReference type="EMBL" id="VWAK01000079">
    <property type="protein sequence ID" value="KAA5225793.1"/>
    <property type="molecule type" value="Genomic_DNA"/>
</dbReference>
<keyword evidence="1" id="KW-0732">Signal</keyword>
<dbReference type="InterPro" id="IPR024302">
    <property type="entry name" value="SusD-like"/>
</dbReference>
<dbReference type="InterPro" id="IPR011990">
    <property type="entry name" value="TPR-like_helical_dom_sf"/>
</dbReference>
<keyword evidence="5" id="KW-1185">Reference proteome</keyword>
<dbReference type="EMBL" id="VWAG01000091">
    <property type="protein sequence ID" value="KAA5250986.1"/>
    <property type="molecule type" value="Genomic_DNA"/>
</dbReference>
<evidence type="ECO:0000313" key="4">
    <source>
        <dbReference type="Proteomes" id="UP000421791"/>
    </source>
</evidence>
<evidence type="ECO:0000313" key="5">
    <source>
        <dbReference type="Proteomes" id="UP000440198"/>
    </source>
</evidence>
<dbReference type="SUPFAM" id="SSF48452">
    <property type="entry name" value="TPR-like"/>
    <property type="match status" value="1"/>
</dbReference>
<gene>
    <name evidence="3" type="ORF">F2Z09_21780</name>
    <name evidence="2" type="ORF">F2Z22_21800</name>
</gene>
<accession>A0A7J4YI02</accession>
<evidence type="ECO:0000313" key="3">
    <source>
        <dbReference type="EMBL" id="KAA5250986.1"/>
    </source>
</evidence>
<proteinExistence type="predicted"/>
<evidence type="ECO:0000256" key="1">
    <source>
        <dbReference type="SAM" id="SignalP"/>
    </source>
</evidence>